<evidence type="ECO:0000256" key="2">
    <source>
        <dbReference type="SAM" id="SignalP"/>
    </source>
</evidence>
<evidence type="ECO:0000313" key="3">
    <source>
        <dbReference type="EMBL" id="GLB40035.1"/>
    </source>
</evidence>
<dbReference type="OrthoDB" id="3061708at2759"/>
<accession>A0A9P3PP37</accession>
<reference evidence="3" key="1">
    <citation type="submission" date="2022-07" db="EMBL/GenBank/DDBJ databases">
        <title>The genome of Lyophyllum shimeji provides insight into the initial evolution of ectomycorrhizal fungal genome.</title>
        <authorList>
            <person name="Kobayashi Y."/>
            <person name="Shibata T."/>
            <person name="Hirakawa H."/>
            <person name="Shigenobu S."/>
            <person name="Nishiyama T."/>
            <person name="Yamada A."/>
            <person name="Hasebe M."/>
            <person name="Kawaguchi M."/>
        </authorList>
    </citation>
    <scope>NUCLEOTIDE SEQUENCE</scope>
    <source>
        <strain evidence="3">AT787</strain>
    </source>
</reference>
<keyword evidence="2" id="KW-0732">Signal</keyword>
<name>A0A9P3PP37_LYOSH</name>
<proteinExistence type="predicted"/>
<feature type="region of interest" description="Disordered" evidence="1">
    <location>
        <begin position="240"/>
        <end position="276"/>
    </location>
</feature>
<protein>
    <recommendedName>
        <fullName evidence="5">SMB domain-containing protein</fullName>
    </recommendedName>
</protein>
<evidence type="ECO:0000313" key="4">
    <source>
        <dbReference type="Proteomes" id="UP001063166"/>
    </source>
</evidence>
<sequence>MLRAHPLSLFLLVQGATRVAARDHVTDALDTTFDLGSPAGQIFNVSRVHDRRQAPFCINPSQFVCPNQKFCCDPGQTCQPNNPKGAATNGYCCTNNLLQCNGLACCDPATQFCCGTNCWLAVLGFLFKSHIAHALEGLLAAGFGWTCYRMIFKAPRGLGQTQIALFVTSSEDPADVHEEDKDKPVVWQVFDIGGAKREFAVEIPAVPGTGAVKLGFATIDDGGSDVKVVQCRTAEKAPARLLDGHAWEHEGEPEPEEQAKKDPKAPGPKPTATNAGDLGVRIALGTYDDEKMQLQPLLLVERLSGGAVYEAPEKFYLHAFRSNNYSAGQYGKTLFKDVIGDRLTPPKGIKLWELSPLTSWYIKSDKDGKLTLKIGRNSRKDVKAYRHECKIGKDATVKASKV</sequence>
<evidence type="ECO:0000256" key="1">
    <source>
        <dbReference type="SAM" id="MobiDB-lite"/>
    </source>
</evidence>
<feature type="signal peptide" evidence="2">
    <location>
        <begin position="1"/>
        <end position="21"/>
    </location>
</feature>
<feature type="chain" id="PRO_5040276178" description="SMB domain-containing protein" evidence="2">
    <location>
        <begin position="22"/>
        <end position="402"/>
    </location>
</feature>
<evidence type="ECO:0008006" key="5">
    <source>
        <dbReference type="Google" id="ProtNLM"/>
    </source>
</evidence>
<gene>
    <name evidence="3" type="ORF">LshimejAT787_0705450</name>
</gene>
<feature type="compositionally biased region" description="Basic and acidic residues" evidence="1">
    <location>
        <begin position="240"/>
        <end position="264"/>
    </location>
</feature>
<dbReference type="EMBL" id="BRPK01000007">
    <property type="protein sequence ID" value="GLB40035.1"/>
    <property type="molecule type" value="Genomic_DNA"/>
</dbReference>
<comment type="caution">
    <text evidence="3">The sequence shown here is derived from an EMBL/GenBank/DDBJ whole genome shotgun (WGS) entry which is preliminary data.</text>
</comment>
<organism evidence="3 4">
    <name type="scientific">Lyophyllum shimeji</name>
    <name type="common">Hon-shimeji</name>
    <name type="synonym">Tricholoma shimeji</name>
    <dbReference type="NCBI Taxonomy" id="47721"/>
    <lineage>
        <taxon>Eukaryota</taxon>
        <taxon>Fungi</taxon>
        <taxon>Dikarya</taxon>
        <taxon>Basidiomycota</taxon>
        <taxon>Agaricomycotina</taxon>
        <taxon>Agaricomycetes</taxon>
        <taxon>Agaricomycetidae</taxon>
        <taxon>Agaricales</taxon>
        <taxon>Tricholomatineae</taxon>
        <taxon>Lyophyllaceae</taxon>
        <taxon>Lyophyllum</taxon>
    </lineage>
</organism>
<dbReference type="Proteomes" id="UP001063166">
    <property type="component" value="Unassembled WGS sequence"/>
</dbReference>
<dbReference type="AlphaFoldDB" id="A0A9P3PP37"/>
<keyword evidence="4" id="KW-1185">Reference proteome</keyword>